<dbReference type="GO" id="GO:0005789">
    <property type="term" value="C:endoplasmic reticulum membrane"/>
    <property type="evidence" value="ECO:0007669"/>
    <property type="project" value="TreeGrafter"/>
</dbReference>
<evidence type="ECO:0008006" key="3">
    <source>
        <dbReference type="Google" id="ProtNLM"/>
    </source>
</evidence>
<proteinExistence type="predicted"/>
<evidence type="ECO:0000313" key="1">
    <source>
        <dbReference type="EMBL" id="TGO89454.1"/>
    </source>
</evidence>
<gene>
    <name evidence="1" type="ORF">BPOR_0108g00010</name>
</gene>
<organism evidence="1 2">
    <name type="scientific">Botrytis porri</name>
    <dbReference type="NCBI Taxonomy" id="87229"/>
    <lineage>
        <taxon>Eukaryota</taxon>
        <taxon>Fungi</taxon>
        <taxon>Dikarya</taxon>
        <taxon>Ascomycota</taxon>
        <taxon>Pezizomycotina</taxon>
        <taxon>Leotiomycetes</taxon>
        <taxon>Helotiales</taxon>
        <taxon>Sclerotiniaceae</taxon>
        <taxon>Botrytis</taxon>
    </lineage>
</organism>
<name>A0A4Z1KY76_9HELO</name>
<dbReference type="GO" id="GO:0005741">
    <property type="term" value="C:mitochondrial outer membrane"/>
    <property type="evidence" value="ECO:0007669"/>
    <property type="project" value="TreeGrafter"/>
</dbReference>
<comment type="caution">
    <text evidence="1">The sequence shown here is derived from an EMBL/GenBank/DDBJ whole genome shotgun (WGS) entry which is preliminary data.</text>
</comment>
<dbReference type="AlphaFoldDB" id="A0A4Z1KY76"/>
<sequence>MEGGIVLVTCAHSSLTLPSIEHLLTRYPKYTAVLTVRNTSDENTQRLRKILSDCPEDRSIIDTLDLGSLAAVESYAGVINADIDAGRLPPLAAIICNAFTWCISDGLKFTSDDYESFMAVNHLTRLSIVLRLLSSFRPDGGKIVIPGSDSRYP</sequence>
<dbReference type="InterPro" id="IPR036291">
    <property type="entry name" value="NAD(P)-bd_dom_sf"/>
</dbReference>
<dbReference type="STRING" id="87229.A0A4Z1KY76"/>
<dbReference type="GO" id="GO:0005811">
    <property type="term" value="C:lipid droplet"/>
    <property type="evidence" value="ECO:0007669"/>
    <property type="project" value="TreeGrafter"/>
</dbReference>
<dbReference type="PANTHER" id="PTHR43647:SF4">
    <property type="entry name" value="KETOREDUCTASE (KR) DOMAIN-CONTAINING PROTEIN"/>
    <property type="match status" value="1"/>
</dbReference>
<dbReference type="SUPFAM" id="SSF51735">
    <property type="entry name" value="NAD(P)-binding Rossmann-fold domains"/>
    <property type="match status" value="1"/>
</dbReference>
<reference evidence="1 2" key="1">
    <citation type="submission" date="2017-12" db="EMBL/GenBank/DDBJ databases">
        <title>Comparative genomics of Botrytis spp.</title>
        <authorList>
            <person name="Valero-Jimenez C.A."/>
            <person name="Tapia P."/>
            <person name="Veloso J."/>
            <person name="Silva-Moreno E."/>
            <person name="Staats M."/>
            <person name="Valdes J.H."/>
            <person name="Van Kan J.A.L."/>
        </authorList>
    </citation>
    <scope>NUCLEOTIDE SEQUENCE [LARGE SCALE GENOMIC DNA]</scope>
    <source>
        <strain evidence="1 2">MUCL3349</strain>
    </source>
</reference>
<evidence type="ECO:0000313" key="2">
    <source>
        <dbReference type="Proteomes" id="UP000297280"/>
    </source>
</evidence>
<accession>A0A4Z1KY76</accession>
<keyword evidence="2" id="KW-1185">Reference proteome</keyword>
<dbReference type="GO" id="GO:0000253">
    <property type="term" value="F:3-beta-hydroxysteroid 3-dehydrogenase (NADP+) activity"/>
    <property type="evidence" value="ECO:0007669"/>
    <property type="project" value="TreeGrafter"/>
</dbReference>
<dbReference type="InterPro" id="IPR051593">
    <property type="entry name" value="Ergosterol_Biosynth_ERG27"/>
</dbReference>
<protein>
    <recommendedName>
        <fullName evidence="3">Ketoreductase (KR) domain-containing protein</fullName>
    </recommendedName>
</protein>
<dbReference type="Gene3D" id="3.40.50.720">
    <property type="entry name" value="NAD(P)-binding Rossmann-like Domain"/>
    <property type="match status" value="1"/>
</dbReference>
<dbReference type="Proteomes" id="UP000297280">
    <property type="component" value="Unassembled WGS sequence"/>
</dbReference>
<dbReference type="PANTHER" id="PTHR43647">
    <property type="entry name" value="DEHYDROGENASE"/>
    <property type="match status" value="1"/>
</dbReference>
<dbReference type="EMBL" id="PQXO01000108">
    <property type="protein sequence ID" value="TGO89454.1"/>
    <property type="molecule type" value="Genomic_DNA"/>
</dbReference>